<accession>A0A9J2NSK3</accession>
<protein>
    <submittedName>
        <fullName evidence="2">Cadherin domain-containing protein</fullName>
    </submittedName>
</protein>
<evidence type="ECO:0000313" key="1">
    <source>
        <dbReference type="Proteomes" id="UP000036681"/>
    </source>
</evidence>
<keyword evidence="1" id="KW-1185">Reference proteome</keyword>
<dbReference type="Proteomes" id="UP000036681">
    <property type="component" value="Unplaced"/>
</dbReference>
<proteinExistence type="predicted"/>
<reference evidence="2" key="1">
    <citation type="submission" date="2023-03" db="UniProtKB">
        <authorList>
            <consortium name="WormBaseParasite"/>
        </authorList>
    </citation>
    <scope>IDENTIFICATION</scope>
</reference>
<organism evidence="1 2">
    <name type="scientific">Ascaris lumbricoides</name>
    <name type="common">Giant roundworm</name>
    <dbReference type="NCBI Taxonomy" id="6252"/>
    <lineage>
        <taxon>Eukaryota</taxon>
        <taxon>Metazoa</taxon>
        <taxon>Ecdysozoa</taxon>
        <taxon>Nematoda</taxon>
        <taxon>Chromadorea</taxon>
        <taxon>Rhabditida</taxon>
        <taxon>Spirurina</taxon>
        <taxon>Ascaridomorpha</taxon>
        <taxon>Ascaridoidea</taxon>
        <taxon>Ascarididae</taxon>
        <taxon>Ascaris</taxon>
    </lineage>
</organism>
<dbReference type="WBParaSite" id="ALUE_0000002801-mRNA-1">
    <property type="protein sequence ID" value="ALUE_0000002801-mRNA-1"/>
    <property type="gene ID" value="ALUE_0000002801"/>
</dbReference>
<name>A0A9J2NSK3_ASCLU</name>
<evidence type="ECO:0000313" key="2">
    <source>
        <dbReference type="WBParaSite" id="ALUE_0000002801-mRNA-1"/>
    </source>
</evidence>
<sequence length="160" mass="18087">MSAIIIEHSIIANYFDVFSGSSCTTHHHATFFFEDSSALGVFDSYKQDASYFISITITIKHTSASGRLLLSVQVTDTLQRQKQHKSISETTLLLSRDLRPLIADDNPTVYLIGKADHVSVVAAGWRMTSNTLWHVFRMLLEPTQTTWIKYDNNFIAKSDK</sequence>
<dbReference type="AlphaFoldDB" id="A0A9J2NSK3"/>